<accession>A0A9X2SCJ5</accession>
<keyword evidence="3" id="KW-1185">Reference proteome</keyword>
<feature type="transmembrane region" description="Helical" evidence="1">
    <location>
        <begin position="42"/>
        <end position="63"/>
    </location>
</feature>
<gene>
    <name evidence="2" type="ORF">NQZ67_29620</name>
</gene>
<protein>
    <recommendedName>
        <fullName evidence="4">DUF4871 domain-containing protein</fullName>
    </recommendedName>
</protein>
<keyword evidence="1" id="KW-0812">Transmembrane</keyword>
<proteinExistence type="predicted"/>
<evidence type="ECO:0008006" key="4">
    <source>
        <dbReference type="Google" id="ProtNLM"/>
    </source>
</evidence>
<dbReference type="EMBL" id="JANIPJ010000042">
    <property type="protein sequence ID" value="MCR2808040.1"/>
    <property type="molecule type" value="Genomic_DNA"/>
</dbReference>
<sequence length="315" mass="34612">MSDHHLLEKQLAESPFSNEHFTQELKLNVMRRAKNGKKKSSISRWAPVLLIPLAVGALTVGLLTEQSTQSPRAAAWHEGTAFNEQGELLFTIYPDPNVTAGVTFGYLFSFEASFHAFEGKRLEIQAEHRRTGVREELSSELITTPSSGYDSLQRYTAQFALPIGGEWIITVLLDDVPYGNSLLTLEDPMPWSPSPVFSSDSSSMRGEEGKIGIIDVDFRAGQAQKVMWHFWGGVDSLDGPFQVKAVKEHSEAMIEVFSSAPFSSANALAGALNGADRHTVSSIELPEAGKWRLLPYVGGRLLDPVVVEVQPSIAR</sequence>
<keyword evidence="1" id="KW-0472">Membrane</keyword>
<evidence type="ECO:0000313" key="2">
    <source>
        <dbReference type="EMBL" id="MCR2808040.1"/>
    </source>
</evidence>
<keyword evidence="1" id="KW-1133">Transmembrane helix</keyword>
<reference evidence="2" key="1">
    <citation type="submission" date="2022-08" db="EMBL/GenBank/DDBJ databases">
        <title>The genomic sequence of strain Paenibacillus sp. SCIV0701.</title>
        <authorList>
            <person name="Zhao H."/>
        </authorList>
    </citation>
    <scope>NUCLEOTIDE SEQUENCE</scope>
    <source>
        <strain evidence="2">SCIV0701</strain>
    </source>
</reference>
<evidence type="ECO:0000256" key="1">
    <source>
        <dbReference type="SAM" id="Phobius"/>
    </source>
</evidence>
<evidence type="ECO:0000313" key="3">
    <source>
        <dbReference type="Proteomes" id="UP001141950"/>
    </source>
</evidence>
<dbReference type="AlphaFoldDB" id="A0A9X2SCJ5"/>
<comment type="caution">
    <text evidence="2">The sequence shown here is derived from an EMBL/GenBank/DDBJ whole genome shotgun (WGS) entry which is preliminary data.</text>
</comment>
<dbReference type="Proteomes" id="UP001141950">
    <property type="component" value="Unassembled WGS sequence"/>
</dbReference>
<dbReference type="RefSeq" id="WP_257453085.1">
    <property type="nucleotide sequence ID" value="NZ_JANIPJ010000042.1"/>
</dbReference>
<organism evidence="2 3">
    <name type="scientific">Paenibacillus soyae</name>
    <dbReference type="NCBI Taxonomy" id="2969249"/>
    <lineage>
        <taxon>Bacteria</taxon>
        <taxon>Bacillati</taxon>
        <taxon>Bacillota</taxon>
        <taxon>Bacilli</taxon>
        <taxon>Bacillales</taxon>
        <taxon>Paenibacillaceae</taxon>
        <taxon>Paenibacillus</taxon>
    </lineage>
</organism>
<dbReference type="Gene3D" id="2.60.40.3830">
    <property type="match status" value="2"/>
</dbReference>
<name>A0A9X2SCJ5_9BACL</name>